<keyword evidence="1" id="KW-0472">Membrane</keyword>
<dbReference type="EMBL" id="CAJRAF010000001">
    <property type="protein sequence ID" value="CAG4992907.1"/>
    <property type="molecule type" value="Genomic_DNA"/>
</dbReference>
<keyword evidence="1" id="KW-1133">Transmembrane helix</keyword>
<protein>
    <submittedName>
        <fullName evidence="2">Uncharacterized protein</fullName>
    </submittedName>
</protein>
<reference evidence="2" key="1">
    <citation type="submission" date="2021-04" db="EMBL/GenBank/DDBJ databases">
        <authorList>
            <person name="Rodrigo-Torres L."/>
            <person name="Arahal R. D."/>
            <person name="Lucena T."/>
        </authorList>
    </citation>
    <scope>NUCLEOTIDE SEQUENCE</scope>
    <source>
        <strain evidence="2">CECT 9275</strain>
    </source>
</reference>
<feature type="transmembrane region" description="Helical" evidence="1">
    <location>
        <begin position="33"/>
        <end position="63"/>
    </location>
</feature>
<evidence type="ECO:0000256" key="1">
    <source>
        <dbReference type="SAM" id="Phobius"/>
    </source>
</evidence>
<sequence length="70" mass="8119">MKHSPEFRSKREEEREALKNTTGYKVWSIMFSIFYPFIAVFTFLFSAIVMIFSGISSVLAYIFTGGHAKR</sequence>
<dbReference type="AlphaFoldDB" id="A0A916J9G1"/>
<keyword evidence="3" id="KW-1185">Reference proteome</keyword>
<comment type="caution">
    <text evidence="2">The sequence shown here is derived from an EMBL/GenBank/DDBJ whole genome shotgun (WGS) entry which is preliminary data.</text>
</comment>
<gene>
    <name evidence="2" type="ORF">DYBT9275_01065</name>
</gene>
<evidence type="ECO:0000313" key="2">
    <source>
        <dbReference type="EMBL" id="CAG4992907.1"/>
    </source>
</evidence>
<organism evidence="2 3">
    <name type="scientific">Dyadobacter helix</name>
    <dbReference type="NCBI Taxonomy" id="2822344"/>
    <lineage>
        <taxon>Bacteria</taxon>
        <taxon>Pseudomonadati</taxon>
        <taxon>Bacteroidota</taxon>
        <taxon>Cytophagia</taxon>
        <taxon>Cytophagales</taxon>
        <taxon>Spirosomataceae</taxon>
        <taxon>Dyadobacter</taxon>
    </lineage>
</organism>
<keyword evidence="1" id="KW-0812">Transmembrane</keyword>
<dbReference type="RefSeq" id="WP_229252651.1">
    <property type="nucleotide sequence ID" value="NZ_CAJRAF010000001.1"/>
</dbReference>
<proteinExistence type="predicted"/>
<dbReference type="Proteomes" id="UP000680038">
    <property type="component" value="Unassembled WGS sequence"/>
</dbReference>
<name>A0A916J9G1_9BACT</name>
<evidence type="ECO:0000313" key="3">
    <source>
        <dbReference type="Proteomes" id="UP000680038"/>
    </source>
</evidence>
<accession>A0A916J9G1</accession>